<comment type="caution">
    <text evidence="1">The sequence shown here is derived from an EMBL/GenBank/DDBJ whole genome shotgun (WGS) entry which is preliminary data.</text>
</comment>
<keyword evidence="2" id="KW-1185">Reference proteome</keyword>
<evidence type="ECO:0000313" key="2">
    <source>
        <dbReference type="Proteomes" id="UP000075714"/>
    </source>
</evidence>
<proteinExistence type="predicted"/>
<name>A0A150GKM9_GONPE</name>
<dbReference type="OrthoDB" id="537886at2759"/>
<reference evidence="2" key="1">
    <citation type="journal article" date="2016" name="Nat. Commun.">
        <title>The Gonium pectorale genome demonstrates co-option of cell cycle regulation during the evolution of multicellularity.</title>
        <authorList>
            <person name="Hanschen E.R."/>
            <person name="Marriage T.N."/>
            <person name="Ferris P.J."/>
            <person name="Hamaji T."/>
            <person name="Toyoda A."/>
            <person name="Fujiyama A."/>
            <person name="Neme R."/>
            <person name="Noguchi H."/>
            <person name="Minakuchi Y."/>
            <person name="Suzuki M."/>
            <person name="Kawai-Toyooka H."/>
            <person name="Smith D.R."/>
            <person name="Sparks H."/>
            <person name="Anderson J."/>
            <person name="Bakaric R."/>
            <person name="Luria V."/>
            <person name="Karger A."/>
            <person name="Kirschner M.W."/>
            <person name="Durand P.M."/>
            <person name="Michod R.E."/>
            <person name="Nozaki H."/>
            <person name="Olson B.J."/>
        </authorList>
    </citation>
    <scope>NUCLEOTIDE SEQUENCE [LARGE SCALE GENOMIC DNA]</scope>
    <source>
        <strain evidence="2">NIES-2863</strain>
    </source>
</reference>
<dbReference type="Proteomes" id="UP000075714">
    <property type="component" value="Unassembled WGS sequence"/>
</dbReference>
<protein>
    <submittedName>
        <fullName evidence="1">Uncharacterized protein</fullName>
    </submittedName>
</protein>
<dbReference type="EMBL" id="LSYV01000018">
    <property type="protein sequence ID" value="KXZ50347.1"/>
    <property type="molecule type" value="Genomic_DNA"/>
</dbReference>
<dbReference type="AlphaFoldDB" id="A0A150GKM9"/>
<organism evidence="1 2">
    <name type="scientific">Gonium pectorale</name>
    <name type="common">Green alga</name>
    <dbReference type="NCBI Taxonomy" id="33097"/>
    <lineage>
        <taxon>Eukaryota</taxon>
        <taxon>Viridiplantae</taxon>
        <taxon>Chlorophyta</taxon>
        <taxon>core chlorophytes</taxon>
        <taxon>Chlorophyceae</taxon>
        <taxon>CS clade</taxon>
        <taxon>Chlamydomonadales</taxon>
        <taxon>Volvocaceae</taxon>
        <taxon>Gonium</taxon>
    </lineage>
</organism>
<accession>A0A150GKM9</accession>
<evidence type="ECO:0000313" key="1">
    <source>
        <dbReference type="EMBL" id="KXZ50347.1"/>
    </source>
</evidence>
<gene>
    <name evidence="1" type="ORF">GPECTOR_17g988</name>
</gene>
<sequence>MSFASTFTVRVVSGKAWKGSDARSDAGSDAGADAGKGLTGFLSKKAENVLLVDKLVKAAKLNCTASEFADFTDGNFTLRNDDYHNSVDAALIKKAEVLKKAGALRLLHDDFSWQCSIIENIEALLECLNEAS</sequence>